<dbReference type="EMBL" id="AUWU02000006">
    <property type="protein sequence ID" value="KAH0571890.1"/>
    <property type="molecule type" value="Genomic_DNA"/>
</dbReference>
<evidence type="ECO:0000313" key="1">
    <source>
        <dbReference type="EMBL" id="KAH0571890.1"/>
    </source>
</evidence>
<comment type="caution">
    <text evidence="1">The sequence shown here is derived from an EMBL/GenBank/DDBJ whole genome shotgun (WGS) entry which is preliminary data.</text>
</comment>
<keyword evidence="2" id="KW-1185">Reference proteome</keyword>
<dbReference type="GeneID" id="94300112"/>
<sequence length="92" mass="10847">MGNLSVEDYMEGEQESSEVEFEIKFIMLYKTVLAFFDSQKLLYLKFYAMVGGTNQNTSFCNLLTTVRRINSFQHQFDSFQRYQLQPGQNKFS</sequence>
<proteinExistence type="predicted"/>
<dbReference type="AlphaFoldDB" id="A0A9P8LPL5"/>
<name>A0A9P8LPL5_9EUKA</name>
<dbReference type="RefSeq" id="XP_067762663.1">
    <property type="nucleotide sequence ID" value="XM_067909907.1"/>
</dbReference>
<protein>
    <submittedName>
        <fullName evidence="1">Uncharacterized protein</fullName>
    </submittedName>
</protein>
<reference evidence="1 2" key="1">
    <citation type="journal article" date="2014" name="PLoS Genet.">
        <title>The Genome of Spironucleus salmonicida Highlights a Fish Pathogen Adapted to Fluctuating Environments.</title>
        <authorList>
            <person name="Xu F."/>
            <person name="Jerlstrom-Hultqvist J."/>
            <person name="Einarsson E."/>
            <person name="Astvaldsson A."/>
            <person name="Svard S.G."/>
            <person name="Andersson J.O."/>
        </authorList>
    </citation>
    <scope>NUCLEOTIDE SEQUENCE [LARGE SCALE GENOMIC DNA]</scope>
    <source>
        <strain evidence="1 2">ATCC 50377</strain>
    </source>
</reference>
<evidence type="ECO:0000313" key="2">
    <source>
        <dbReference type="Proteomes" id="UP000018208"/>
    </source>
</evidence>
<dbReference type="KEGG" id="ssao:94300112"/>
<gene>
    <name evidence="1" type="ORF">SS50377_26089</name>
</gene>
<dbReference type="Proteomes" id="UP000018208">
    <property type="component" value="Unassembled WGS sequence"/>
</dbReference>
<accession>A0A9P8LPL5</accession>
<organism evidence="1 2">
    <name type="scientific">Spironucleus salmonicida</name>
    <dbReference type="NCBI Taxonomy" id="348837"/>
    <lineage>
        <taxon>Eukaryota</taxon>
        <taxon>Metamonada</taxon>
        <taxon>Diplomonadida</taxon>
        <taxon>Hexamitidae</taxon>
        <taxon>Hexamitinae</taxon>
        <taxon>Spironucleus</taxon>
    </lineage>
</organism>